<proteinExistence type="predicted"/>
<evidence type="ECO:0000313" key="1">
    <source>
        <dbReference type="EMBL" id="JAP29507.1"/>
    </source>
</evidence>
<name>A0A0V0IAM0_SOLCH</name>
<sequence>MFHQLSSIGIYLLLDCSIRELDQYSVSRKFSQFTPQVHFFFLIRLVLHELILSQLCNNRLWSSKYLLCPILTLHDTIYMWYEFNSSNSNCLYAVWAIQDCITVNLLVLSISSKRDVPVVTCSTF</sequence>
<dbReference type="EMBL" id="GEDG01009029">
    <property type="protein sequence ID" value="JAP29507.1"/>
    <property type="molecule type" value="Transcribed_RNA"/>
</dbReference>
<dbReference type="AlphaFoldDB" id="A0A0V0IAM0"/>
<dbReference type="EMBL" id="GEDG01011177">
    <property type="protein sequence ID" value="JAP27430.1"/>
    <property type="molecule type" value="Transcribed_RNA"/>
</dbReference>
<accession>A0A0V0IAM0</accession>
<protein>
    <submittedName>
        <fullName evidence="1">Putative ovule protein</fullName>
    </submittedName>
</protein>
<organism evidence="1">
    <name type="scientific">Solanum chacoense</name>
    <name type="common">Chaco potato</name>
    <dbReference type="NCBI Taxonomy" id="4108"/>
    <lineage>
        <taxon>Eukaryota</taxon>
        <taxon>Viridiplantae</taxon>
        <taxon>Streptophyta</taxon>
        <taxon>Embryophyta</taxon>
        <taxon>Tracheophyta</taxon>
        <taxon>Spermatophyta</taxon>
        <taxon>Magnoliopsida</taxon>
        <taxon>eudicotyledons</taxon>
        <taxon>Gunneridae</taxon>
        <taxon>Pentapetalae</taxon>
        <taxon>asterids</taxon>
        <taxon>lamiids</taxon>
        <taxon>Solanales</taxon>
        <taxon>Solanaceae</taxon>
        <taxon>Solanoideae</taxon>
        <taxon>Solaneae</taxon>
        <taxon>Solanum</taxon>
    </lineage>
</organism>
<reference evidence="1" key="1">
    <citation type="submission" date="2015-12" db="EMBL/GenBank/DDBJ databases">
        <title>Gene expression during late stages of embryo sac development: a critical building block for successful pollen-pistil interactions.</title>
        <authorList>
            <person name="Liu Y."/>
            <person name="Joly V."/>
            <person name="Sabar M."/>
            <person name="Matton D.P."/>
        </authorList>
    </citation>
    <scope>NUCLEOTIDE SEQUENCE</scope>
</reference>